<dbReference type="EMBL" id="BNED01000003">
    <property type="protein sequence ID" value="GHI74975.1"/>
    <property type="molecule type" value="Genomic_DNA"/>
</dbReference>
<organism evidence="2 3">
    <name type="scientific">Streptomyces spororaveus</name>
    <dbReference type="NCBI Taxonomy" id="284039"/>
    <lineage>
        <taxon>Bacteria</taxon>
        <taxon>Bacillati</taxon>
        <taxon>Actinomycetota</taxon>
        <taxon>Actinomycetes</taxon>
        <taxon>Kitasatosporales</taxon>
        <taxon>Streptomycetaceae</taxon>
        <taxon>Streptomyces</taxon>
    </lineage>
</organism>
<dbReference type="Proteomes" id="UP000608522">
    <property type="component" value="Unassembled WGS sequence"/>
</dbReference>
<name>A0ABQ3T3K5_9ACTN</name>
<evidence type="ECO:0000256" key="1">
    <source>
        <dbReference type="SAM" id="MobiDB-lite"/>
    </source>
</evidence>
<sequence>MGADDLLEGLVEVELSQAGLARDLGEAYAAGVAVDDLEYAQGPVGGGQAGAGRPAVGPAGDPGSLLGVGGEAGRGEAGASCQGRGELAGGPVDLAVGEVLAGNEGGHRPVQRQGELAQGFEVGGRVGGQVGGGDGGARPR</sequence>
<gene>
    <name evidence="2" type="ORF">Sspor_05360</name>
</gene>
<protein>
    <submittedName>
        <fullName evidence="2">Uncharacterized protein</fullName>
    </submittedName>
</protein>
<evidence type="ECO:0000313" key="2">
    <source>
        <dbReference type="EMBL" id="GHI74975.1"/>
    </source>
</evidence>
<feature type="region of interest" description="Disordered" evidence="1">
    <location>
        <begin position="41"/>
        <end position="86"/>
    </location>
</feature>
<proteinExistence type="predicted"/>
<accession>A0ABQ3T3K5</accession>
<evidence type="ECO:0000313" key="3">
    <source>
        <dbReference type="Proteomes" id="UP000608522"/>
    </source>
</evidence>
<reference evidence="3" key="1">
    <citation type="submission" date="2023-07" db="EMBL/GenBank/DDBJ databases">
        <title>Whole genome shotgun sequence of Streptomyces spororaveus NBRC 15456.</title>
        <authorList>
            <person name="Komaki H."/>
            <person name="Tamura T."/>
        </authorList>
    </citation>
    <scope>NUCLEOTIDE SEQUENCE [LARGE SCALE GENOMIC DNA]</scope>
    <source>
        <strain evidence="3">NBRC 15456</strain>
    </source>
</reference>
<keyword evidence="3" id="KW-1185">Reference proteome</keyword>
<feature type="compositionally biased region" description="Gly residues" evidence="1">
    <location>
        <begin position="66"/>
        <end position="76"/>
    </location>
</feature>
<feature type="compositionally biased region" description="Low complexity" evidence="1">
    <location>
        <begin position="51"/>
        <end position="65"/>
    </location>
</feature>
<comment type="caution">
    <text evidence="2">The sequence shown here is derived from an EMBL/GenBank/DDBJ whole genome shotgun (WGS) entry which is preliminary data.</text>
</comment>